<reference evidence="1 2" key="1">
    <citation type="submission" date="2019-04" db="EMBL/GenBank/DDBJ databases">
        <title>Comparative genomics of Aeromonas veronii strains pathogenic to fish.</title>
        <authorList>
            <person name="Cascarano M.C."/>
            <person name="Smyrli M."/>
            <person name="Katharios P."/>
        </authorList>
    </citation>
    <scope>NUCLEOTIDE SEQUENCE [LARGE SCALE GENOMIC DNA]</scope>
    <source>
        <strain evidence="1 2">XU1</strain>
    </source>
</reference>
<gene>
    <name evidence="1" type="ORF">E8Q35_14980</name>
</gene>
<organism evidence="1 2">
    <name type="scientific">Aeromonas veronii</name>
    <dbReference type="NCBI Taxonomy" id="654"/>
    <lineage>
        <taxon>Bacteria</taxon>
        <taxon>Pseudomonadati</taxon>
        <taxon>Pseudomonadota</taxon>
        <taxon>Gammaproteobacteria</taxon>
        <taxon>Aeromonadales</taxon>
        <taxon>Aeromonadaceae</taxon>
        <taxon>Aeromonas</taxon>
    </lineage>
</organism>
<dbReference type="RefSeq" id="WP_136502047.1">
    <property type="nucleotide sequence ID" value="NZ_SSUX01000011.1"/>
</dbReference>
<evidence type="ECO:0000313" key="1">
    <source>
        <dbReference type="EMBL" id="THJ43608.1"/>
    </source>
</evidence>
<name>A0A4S5CJS9_AERVE</name>
<sequence length="151" mass="16832">MNSNIAQPIVFIDNKINALSARVDDKEISINFDEDGYLTGASIFHYRRAIVPPCHDEYFDEPNCPGNKCLDDVEDFDACTTTCPYLTEGEQPAGFTAIMGNGESYSELASEIKRCLLDHNFNNDPTSESTIAFISRDWIVDDELIKGTPLP</sequence>
<accession>A0A4S5CJS9</accession>
<protein>
    <submittedName>
        <fullName evidence="1">Uncharacterized protein</fullName>
    </submittedName>
</protein>
<dbReference type="Proteomes" id="UP000309618">
    <property type="component" value="Unassembled WGS sequence"/>
</dbReference>
<evidence type="ECO:0000313" key="2">
    <source>
        <dbReference type="Proteomes" id="UP000309618"/>
    </source>
</evidence>
<dbReference type="EMBL" id="SSUX01000011">
    <property type="protein sequence ID" value="THJ43608.1"/>
    <property type="molecule type" value="Genomic_DNA"/>
</dbReference>
<dbReference type="AlphaFoldDB" id="A0A4S5CJS9"/>
<comment type="caution">
    <text evidence="1">The sequence shown here is derived from an EMBL/GenBank/DDBJ whole genome shotgun (WGS) entry which is preliminary data.</text>
</comment>
<proteinExistence type="predicted"/>